<comment type="caution">
    <text evidence="2">The sequence shown here is derived from an EMBL/GenBank/DDBJ whole genome shotgun (WGS) entry which is preliminary data.</text>
</comment>
<organism evidence="2 3">
    <name type="scientific">Sinomonas terrae</name>
    <dbReference type="NCBI Taxonomy" id="2908838"/>
    <lineage>
        <taxon>Bacteria</taxon>
        <taxon>Bacillati</taxon>
        <taxon>Actinomycetota</taxon>
        <taxon>Actinomycetes</taxon>
        <taxon>Micrococcales</taxon>
        <taxon>Micrococcaceae</taxon>
        <taxon>Sinomonas</taxon>
    </lineage>
</organism>
<proteinExistence type="predicted"/>
<protein>
    <submittedName>
        <fullName evidence="2">Uncharacterized protein</fullName>
    </submittedName>
</protein>
<evidence type="ECO:0000256" key="1">
    <source>
        <dbReference type="SAM" id="MobiDB-lite"/>
    </source>
</evidence>
<dbReference type="RefSeq" id="WP_241055403.1">
    <property type="nucleotide sequence ID" value="NZ_JAKZBV010000001.1"/>
</dbReference>
<accession>A0ABS9U4C8</accession>
<evidence type="ECO:0000313" key="3">
    <source>
        <dbReference type="Proteomes" id="UP001202922"/>
    </source>
</evidence>
<dbReference type="EMBL" id="JAKZBV010000001">
    <property type="protein sequence ID" value="MCH6471546.1"/>
    <property type="molecule type" value="Genomic_DNA"/>
</dbReference>
<sequence>MSTFEQNLNEWAAAAVPILEGVTGDYGAYITYGELRDRIFDETRIRTDMLMPNFSSRLLNKVIHLGNERGLPQLTSLVVHASDGKVGEGFDEVLRVARKDLPATELERETAPAAARLDCYWKYADDVPADAQPRLTARNEAKVTPQKKAAGEPRPVCPVHGLELSASGVCAFCD</sequence>
<dbReference type="Proteomes" id="UP001202922">
    <property type="component" value="Unassembled WGS sequence"/>
</dbReference>
<gene>
    <name evidence="2" type="ORF">L0M17_16425</name>
</gene>
<evidence type="ECO:0000313" key="2">
    <source>
        <dbReference type="EMBL" id="MCH6471546.1"/>
    </source>
</evidence>
<name>A0ABS9U4C8_9MICC</name>
<reference evidence="2 3" key="1">
    <citation type="submission" date="2022-03" db="EMBL/GenBank/DDBJ databases">
        <title>Sinomonas sp. isolated from a soil.</title>
        <authorList>
            <person name="Han J."/>
            <person name="Kim D.-U."/>
        </authorList>
    </citation>
    <scope>NUCLEOTIDE SEQUENCE [LARGE SCALE GENOMIC DNA]</scope>
    <source>
        <strain evidence="2 3">5-5</strain>
    </source>
</reference>
<feature type="region of interest" description="Disordered" evidence="1">
    <location>
        <begin position="132"/>
        <end position="153"/>
    </location>
</feature>
<keyword evidence="3" id="KW-1185">Reference proteome</keyword>